<dbReference type="RefSeq" id="WP_013739890.1">
    <property type="nucleotide sequence ID" value="NC_015436.1"/>
</dbReference>
<accession>F4GM20</accession>
<dbReference type="PROSITE" id="PS51257">
    <property type="entry name" value="PROKAR_LIPOPROTEIN"/>
    <property type="match status" value="1"/>
</dbReference>
<evidence type="ECO:0000313" key="3">
    <source>
        <dbReference type="Proteomes" id="UP000007939"/>
    </source>
</evidence>
<protein>
    <recommendedName>
        <fullName evidence="4">Lipoprotein</fullName>
    </recommendedName>
</protein>
<dbReference type="AlphaFoldDB" id="F4GM20"/>
<proteinExistence type="predicted"/>
<evidence type="ECO:0000256" key="1">
    <source>
        <dbReference type="SAM" id="SignalP"/>
    </source>
</evidence>
<feature type="chain" id="PRO_5003310325" description="Lipoprotein" evidence="1">
    <location>
        <begin position="23"/>
        <end position="370"/>
    </location>
</feature>
<gene>
    <name evidence="2" type="ordered locus">Spico_1287</name>
</gene>
<feature type="signal peptide" evidence="1">
    <location>
        <begin position="1"/>
        <end position="22"/>
    </location>
</feature>
<keyword evidence="3" id="KW-1185">Reference proteome</keyword>
<dbReference type="STRING" id="760011.Spico_1287"/>
<reference evidence="2 3" key="2">
    <citation type="journal article" date="2012" name="Stand. Genomic Sci.">
        <title>Complete genome sequence of the termite hindgut bacterium Spirochaeta coccoides type strain (SPN1(T)), reclassification in the genus Sphaerochaeta as Sphaerochaeta coccoides comb. nov. and emendations of the family Spirochaetaceae and the genus Sphaerochaeta.</title>
        <authorList>
            <person name="Abt B."/>
            <person name="Han C."/>
            <person name="Scheuner C."/>
            <person name="Lu M."/>
            <person name="Lapidus A."/>
            <person name="Nolan M."/>
            <person name="Lucas S."/>
            <person name="Hammon N."/>
            <person name="Deshpande S."/>
            <person name="Cheng J.F."/>
            <person name="Tapia R."/>
            <person name="Goodwin L.A."/>
            <person name="Pitluck S."/>
            <person name="Liolios K."/>
            <person name="Pagani I."/>
            <person name="Ivanova N."/>
            <person name="Mavromatis K."/>
            <person name="Mikhailova N."/>
            <person name="Huntemann M."/>
            <person name="Pati A."/>
            <person name="Chen A."/>
            <person name="Palaniappan K."/>
            <person name="Land M."/>
            <person name="Hauser L."/>
            <person name="Brambilla E.M."/>
            <person name="Rohde M."/>
            <person name="Spring S."/>
            <person name="Gronow S."/>
            <person name="Goker M."/>
            <person name="Woyke T."/>
            <person name="Bristow J."/>
            <person name="Eisen J.A."/>
            <person name="Markowitz V."/>
            <person name="Hugenholtz P."/>
            <person name="Kyrpides N.C."/>
            <person name="Klenk H.P."/>
            <person name="Detter J.C."/>
        </authorList>
    </citation>
    <scope>NUCLEOTIDE SEQUENCE [LARGE SCALE GENOMIC DNA]</scope>
    <source>
        <strain evidence="3">ATCC BAA-1237 / DSM 17374 / SPN1</strain>
    </source>
</reference>
<evidence type="ECO:0000313" key="2">
    <source>
        <dbReference type="EMBL" id="AEC02495.1"/>
    </source>
</evidence>
<dbReference type="Proteomes" id="UP000007939">
    <property type="component" value="Chromosome"/>
</dbReference>
<dbReference type="HOGENOM" id="CLU_747832_0_0_12"/>
<keyword evidence="1" id="KW-0732">Signal</keyword>
<sequence length="370" mass="40352">MRKILFPVMAVLALAMSCASYTAHEGFSRIQKYNPVHPTNLVTTRLADILTQEPDIAAIEGEDSIVSSPDSSIPVDVPIAMMPPVTMNFSVPDLSRENLPYYHQTGASPKTIETPLTRFTVIFIPLPETMPTEEIPMVVSSVADSISDLDADIIILSGQPEASALFAEAIGKSAVIAPEGAVITSFSMTSITDHGVTLTLAPDKDIELRWKTLSDNGVLRSIASGSLSWQQTVVDDAQQRLEQIEAILADVNETAPVIFALSAYEPSHIDWTPLSPRPWRKDMAWPLSTTMEEKEWFDAYAMTHYSGETNSGATWSLGSGNPIEERIDFLYVKNMMSVETSVLHPGVLSAQPSESDKPARMGVLGTFLLP</sequence>
<reference evidence="3" key="1">
    <citation type="submission" date="2011-04" db="EMBL/GenBank/DDBJ databases">
        <title>The complete genome of Spirochaeta coccoides DSM 17374.</title>
        <authorList>
            <person name="Lucas S."/>
            <person name="Copeland A."/>
            <person name="Lapidus A."/>
            <person name="Bruce D."/>
            <person name="Goodwin L."/>
            <person name="Pitluck S."/>
            <person name="Peters L."/>
            <person name="Kyrpides N."/>
            <person name="Mavromatis K."/>
            <person name="Pagani I."/>
            <person name="Ivanova N."/>
            <person name="Ovchinnikova G."/>
            <person name="Lu M."/>
            <person name="Detter J.C."/>
            <person name="Tapia R."/>
            <person name="Han C."/>
            <person name="Land M."/>
            <person name="Hauser L."/>
            <person name="Markowitz V."/>
            <person name="Cheng J.-F."/>
            <person name="Hugenholtz P."/>
            <person name="Woyke T."/>
            <person name="Wu D."/>
            <person name="Spring S."/>
            <person name="Schroeder M."/>
            <person name="Brambilla E."/>
            <person name="Klenk H.-P."/>
            <person name="Eisen J.A."/>
        </authorList>
    </citation>
    <scope>NUCLEOTIDE SEQUENCE [LARGE SCALE GENOMIC DNA]</scope>
    <source>
        <strain evidence="3">ATCC BAA-1237 / DSM 17374 / SPN1</strain>
    </source>
</reference>
<dbReference type="eggNOG" id="COG3064">
    <property type="taxonomic scope" value="Bacteria"/>
</dbReference>
<dbReference type="EMBL" id="CP002659">
    <property type="protein sequence ID" value="AEC02495.1"/>
    <property type="molecule type" value="Genomic_DNA"/>
</dbReference>
<organism evidence="2 3">
    <name type="scientific">Parasphaerochaeta coccoides (strain ATCC BAA-1237 / DSM 17374 / SPN1)</name>
    <name type="common">Sphaerochaeta coccoides</name>
    <dbReference type="NCBI Taxonomy" id="760011"/>
    <lineage>
        <taxon>Bacteria</taxon>
        <taxon>Pseudomonadati</taxon>
        <taxon>Spirochaetota</taxon>
        <taxon>Spirochaetia</taxon>
        <taxon>Spirochaetales</taxon>
        <taxon>Sphaerochaetaceae</taxon>
        <taxon>Parasphaerochaeta</taxon>
    </lineage>
</organism>
<dbReference type="OrthoDB" id="3414047at2"/>
<evidence type="ECO:0008006" key="4">
    <source>
        <dbReference type="Google" id="ProtNLM"/>
    </source>
</evidence>
<dbReference type="KEGG" id="scc:Spico_1287"/>
<name>F4GM20_PARC1</name>